<dbReference type="EMBL" id="CP023693">
    <property type="protein sequence ID" value="QEV33347.1"/>
    <property type="molecule type" value="Genomic_DNA"/>
</dbReference>
<organism evidence="2 3">
    <name type="scientific">Streptomyces cinereoruber</name>
    <dbReference type="NCBI Taxonomy" id="67260"/>
    <lineage>
        <taxon>Bacteria</taxon>
        <taxon>Bacillati</taxon>
        <taxon>Actinomycetota</taxon>
        <taxon>Actinomycetes</taxon>
        <taxon>Kitasatosporales</taxon>
        <taxon>Streptomycetaceae</taxon>
        <taxon>Streptomyces</taxon>
    </lineage>
</organism>
<sequence>MFHRTSAGEVTVTMIGLRGGVVLPRRSSRVEICIAVADRARGRTTWVRSLPGGEGTGAGGPTTRSRTLREDRALRTPGTSGTPGAGGAGWG</sequence>
<feature type="compositionally biased region" description="Gly residues" evidence="1">
    <location>
        <begin position="81"/>
        <end position="91"/>
    </location>
</feature>
<accession>A0ABX6BDB6</accession>
<proteinExistence type="predicted"/>
<evidence type="ECO:0000313" key="3">
    <source>
        <dbReference type="Proteomes" id="UP000326029"/>
    </source>
</evidence>
<name>A0ABX6BDB6_9ACTN</name>
<evidence type="ECO:0000313" key="2">
    <source>
        <dbReference type="EMBL" id="QEV33347.1"/>
    </source>
</evidence>
<feature type="region of interest" description="Disordered" evidence="1">
    <location>
        <begin position="47"/>
        <end position="91"/>
    </location>
</feature>
<keyword evidence="3" id="KW-1185">Reference proteome</keyword>
<gene>
    <name evidence="2" type="ORF">CP977_15195</name>
</gene>
<protein>
    <submittedName>
        <fullName evidence="2">Uncharacterized protein</fullName>
    </submittedName>
</protein>
<reference evidence="2 3" key="1">
    <citation type="submission" date="2017-09" db="EMBL/GenBank/DDBJ databases">
        <authorList>
            <person name="Lee N."/>
            <person name="Cho B.-K."/>
        </authorList>
    </citation>
    <scope>NUCLEOTIDE SEQUENCE [LARGE SCALE GENOMIC DNA]</scope>
    <source>
        <strain evidence="2 3">ATCC 19740</strain>
    </source>
</reference>
<evidence type="ECO:0000256" key="1">
    <source>
        <dbReference type="SAM" id="MobiDB-lite"/>
    </source>
</evidence>
<dbReference type="Proteomes" id="UP000326029">
    <property type="component" value="Chromosome"/>
</dbReference>